<dbReference type="InterPro" id="IPR036156">
    <property type="entry name" value="Beta-gal/glucu_dom_sf"/>
</dbReference>
<evidence type="ECO:0000256" key="4">
    <source>
        <dbReference type="SAM" id="SignalP"/>
    </source>
</evidence>
<dbReference type="SUPFAM" id="SSF49785">
    <property type="entry name" value="Galactose-binding domain-like"/>
    <property type="match status" value="1"/>
</dbReference>
<dbReference type="EMBL" id="UGVL01000001">
    <property type="protein sequence ID" value="SUE33026.1"/>
    <property type="molecule type" value="Genomic_DNA"/>
</dbReference>
<dbReference type="PANTHER" id="PTHR42732">
    <property type="entry name" value="BETA-GALACTOSIDASE"/>
    <property type="match status" value="1"/>
</dbReference>
<dbReference type="InterPro" id="IPR008979">
    <property type="entry name" value="Galactose-bd-like_sf"/>
</dbReference>
<dbReference type="RefSeq" id="WP_027290938.1">
    <property type="nucleotide sequence ID" value="NZ_UGVL01000001.1"/>
</dbReference>
<feature type="domain" description="Glycoside hydrolase family 2 catalytic" evidence="6">
    <location>
        <begin position="299"/>
        <end position="583"/>
    </location>
</feature>
<dbReference type="Proteomes" id="UP000255233">
    <property type="component" value="Unassembled WGS sequence"/>
</dbReference>
<dbReference type="Gene3D" id="3.20.20.80">
    <property type="entry name" value="Glycosidases"/>
    <property type="match status" value="1"/>
</dbReference>
<keyword evidence="9" id="KW-1185">Reference proteome</keyword>
<dbReference type="InterPro" id="IPR006101">
    <property type="entry name" value="Glyco_hydro_2"/>
</dbReference>
<evidence type="ECO:0000259" key="6">
    <source>
        <dbReference type="Pfam" id="PF02836"/>
    </source>
</evidence>
<reference evidence="8 9" key="1">
    <citation type="submission" date="2018-06" db="EMBL/GenBank/DDBJ databases">
        <authorList>
            <consortium name="Pathogen Informatics"/>
            <person name="Doyle S."/>
        </authorList>
    </citation>
    <scope>NUCLEOTIDE SEQUENCE [LARGE SCALE GENOMIC DNA]</scope>
    <source>
        <strain evidence="8 9">NCTC11190</strain>
    </source>
</reference>
<organism evidence="8 9">
    <name type="scientific">Rikenella microfusus</name>
    <dbReference type="NCBI Taxonomy" id="28139"/>
    <lineage>
        <taxon>Bacteria</taxon>
        <taxon>Pseudomonadati</taxon>
        <taxon>Bacteroidota</taxon>
        <taxon>Bacteroidia</taxon>
        <taxon>Bacteroidales</taxon>
        <taxon>Rikenellaceae</taxon>
        <taxon>Rikenella</taxon>
    </lineage>
</organism>
<evidence type="ECO:0000313" key="9">
    <source>
        <dbReference type="Proteomes" id="UP000255233"/>
    </source>
</evidence>
<evidence type="ECO:0000256" key="3">
    <source>
        <dbReference type="ARBA" id="ARBA00023295"/>
    </source>
</evidence>
<dbReference type="InterPro" id="IPR017853">
    <property type="entry name" value="GH"/>
</dbReference>
<keyword evidence="2 8" id="KW-0378">Hydrolase</keyword>
<dbReference type="InterPro" id="IPR013783">
    <property type="entry name" value="Ig-like_fold"/>
</dbReference>
<dbReference type="InterPro" id="IPR006103">
    <property type="entry name" value="Glyco_hydro_2_cat"/>
</dbReference>
<dbReference type="InterPro" id="IPR051913">
    <property type="entry name" value="GH2_Domain-Containing"/>
</dbReference>
<dbReference type="EC" id="3.2.1.23" evidence="8"/>
<proteinExistence type="inferred from homology"/>
<dbReference type="SUPFAM" id="SSF49303">
    <property type="entry name" value="beta-Galactosidase/glucuronidase domain"/>
    <property type="match status" value="1"/>
</dbReference>
<evidence type="ECO:0000256" key="2">
    <source>
        <dbReference type="ARBA" id="ARBA00022801"/>
    </source>
</evidence>
<feature type="chain" id="PRO_5016639239" evidence="4">
    <location>
        <begin position="23"/>
        <end position="695"/>
    </location>
</feature>
<accession>A0A379MNI7</accession>
<dbReference type="InterPro" id="IPR006104">
    <property type="entry name" value="Glyco_hydro_2_N"/>
</dbReference>
<dbReference type="AlphaFoldDB" id="A0A379MNI7"/>
<dbReference type="STRING" id="880526.GCA_000427365_01221"/>
<evidence type="ECO:0000313" key="8">
    <source>
        <dbReference type="EMBL" id="SUE33026.1"/>
    </source>
</evidence>
<dbReference type="InterPro" id="IPR006102">
    <property type="entry name" value="Ig-like_GH2"/>
</dbReference>
<dbReference type="SUPFAM" id="SSF51445">
    <property type="entry name" value="(Trans)glycosidases"/>
    <property type="match status" value="1"/>
</dbReference>
<protein>
    <submittedName>
        <fullName evidence="8">Beta-galactosidase</fullName>
        <ecNumber evidence="8">3.2.1.23</ecNumber>
    </submittedName>
</protein>
<evidence type="ECO:0000256" key="1">
    <source>
        <dbReference type="ARBA" id="ARBA00007401"/>
    </source>
</evidence>
<dbReference type="OrthoDB" id="9801077at2"/>
<comment type="similarity">
    <text evidence="1">Belongs to the glycosyl hydrolase 2 family.</text>
</comment>
<sequence length="695" mass="78512">MKKQTFLYALLFGAALSVAASAQRIATPFNDGWRFRRAIDSTERNVTVPHTWNAEDMQVRAGDFYAGEGIYTKSFTLPEAMREGKRVFLRFEGVGQVAEVSVNGQFAGRHEGGYSAFAFDITSLLHKDRSEANTVVVKADNAARKDVVPVNHSLFGVYGGIYRPVWLVATDSVSIATTDHASHGVYITQRNVSGTAADVRVRVLLDNATLQPADLTLVNTIYDREGHTVASETKPLRLSPQGEREYASDFRLTNPHLWQGREDPYLYRVETLVQRNGRTVDSIVNPLGLRHVELRAGDGCYLNGRKYPMYGVCRHQDRWGLGSALTNREHDEDLALIMEVGATTVRLAHYQQSDYFYSRCDSLGLLVWAEIPFVNQVTTFEAGNAKSQLAELILQSFNHPSIYIWGLHNEVYKPHNYTAALTAELHRLAKRLDPDRYTVAVNGYGHMEHPVNLNADVQGMNRYFGWYEGRIGDMQGWADGLSKKYPETVLMLSEYGAEANTAHQTELIGETIDFQSQFYPETYATKTHEAHWGIISRSPYIVASYLWNMFDFAVPMWDRGGVPARNMKGLVTFDRKLKKDVFYWYKANWSKEPVLYLTQRRLVERERGITSVTVYCNTGEPAVRLNGKRLALRPGTTAVHFVADSVRLRRGKNVVTATAKDGAGNVLTDRIEWHYAGDTEGKVREYEMKKEHGGF</sequence>
<dbReference type="Pfam" id="PF02837">
    <property type="entry name" value="Glyco_hydro_2_N"/>
    <property type="match status" value="1"/>
</dbReference>
<feature type="signal peptide" evidence="4">
    <location>
        <begin position="1"/>
        <end position="22"/>
    </location>
</feature>
<dbReference type="Gene3D" id="2.60.120.260">
    <property type="entry name" value="Galactose-binding domain-like"/>
    <property type="match status" value="1"/>
</dbReference>
<dbReference type="PRINTS" id="PR00132">
    <property type="entry name" value="GLHYDRLASE2"/>
</dbReference>
<feature type="domain" description="Glycosyl hydrolases family 2 sugar binding" evidence="7">
    <location>
        <begin position="43"/>
        <end position="169"/>
    </location>
</feature>
<gene>
    <name evidence="8" type="primary">lacZ_1</name>
    <name evidence="8" type="ORF">NCTC11190_00221</name>
</gene>
<keyword evidence="3 8" id="KW-0326">Glycosidase</keyword>
<feature type="domain" description="Glycoside hydrolase family 2 immunoglobulin-like beta-sandwich" evidence="5">
    <location>
        <begin position="186"/>
        <end position="290"/>
    </location>
</feature>
<evidence type="ECO:0000259" key="5">
    <source>
        <dbReference type="Pfam" id="PF00703"/>
    </source>
</evidence>
<dbReference type="PANTHER" id="PTHR42732:SF1">
    <property type="entry name" value="BETA-MANNOSIDASE"/>
    <property type="match status" value="1"/>
</dbReference>
<keyword evidence="4" id="KW-0732">Signal</keyword>
<dbReference type="Pfam" id="PF00703">
    <property type="entry name" value="Glyco_hydro_2"/>
    <property type="match status" value="1"/>
</dbReference>
<dbReference type="Pfam" id="PF02836">
    <property type="entry name" value="Glyco_hydro_2_C"/>
    <property type="match status" value="1"/>
</dbReference>
<name>A0A379MNI7_9BACT</name>
<dbReference type="GO" id="GO:0005975">
    <property type="term" value="P:carbohydrate metabolic process"/>
    <property type="evidence" value="ECO:0007669"/>
    <property type="project" value="InterPro"/>
</dbReference>
<dbReference type="Gene3D" id="2.60.40.10">
    <property type="entry name" value="Immunoglobulins"/>
    <property type="match status" value="2"/>
</dbReference>
<dbReference type="GO" id="GO:0004565">
    <property type="term" value="F:beta-galactosidase activity"/>
    <property type="evidence" value="ECO:0007669"/>
    <property type="project" value="UniProtKB-EC"/>
</dbReference>
<evidence type="ECO:0000259" key="7">
    <source>
        <dbReference type="Pfam" id="PF02837"/>
    </source>
</evidence>